<dbReference type="Pfam" id="PF07538">
    <property type="entry name" value="ChW"/>
    <property type="match status" value="1"/>
</dbReference>
<protein>
    <recommendedName>
        <fullName evidence="4">Clostridial hydrophobic W</fullName>
    </recommendedName>
</protein>
<evidence type="ECO:0000256" key="1">
    <source>
        <dbReference type="SAM" id="MobiDB-lite"/>
    </source>
</evidence>
<comment type="caution">
    <text evidence="2">The sequence shown here is derived from an EMBL/GenBank/DDBJ whole genome shotgun (WGS) entry which is preliminary data.</text>
</comment>
<organism evidence="2 3">
    <name type="scientific">Acetobacterium wieringae</name>
    <dbReference type="NCBI Taxonomy" id="52694"/>
    <lineage>
        <taxon>Bacteria</taxon>
        <taxon>Bacillati</taxon>
        <taxon>Bacillota</taxon>
        <taxon>Clostridia</taxon>
        <taxon>Eubacteriales</taxon>
        <taxon>Eubacteriaceae</taxon>
        <taxon>Acetobacterium</taxon>
    </lineage>
</organism>
<dbReference type="RefSeq" id="WP_148636556.1">
    <property type="nucleotide sequence ID" value="NZ_VSLA01000002.1"/>
</dbReference>
<evidence type="ECO:0000313" key="2">
    <source>
        <dbReference type="EMBL" id="TYC88520.1"/>
    </source>
</evidence>
<accession>A0A5D0WW34</accession>
<dbReference type="EMBL" id="VSLA01000002">
    <property type="protein sequence ID" value="TYC88520.1"/>
    <property type="molecule type" value="Genomic_DNA"/>
</dbReference>
<gene>
    <name evidence="2" type="ORF">FXB42_02610</name>
</gene>
<evidence type="ECO:0000313" key="3">
    <source>
        <dbReference type="Proteomes" id="UP000322619"/>
    </source>
</evidence>
<dbReference type="AlphaFoldDB" id="A0A5D0WW34"/>
<dbReference type="InterPro" id="IPR006637">
    <property type="entry name" value="ChW"/>
</dbReference>
<dbReference type="Proteomes" id="UP000322619">
    <property type="component" value="Unassembled WGS sequence"/>
</dbReference>
<feature type="compositionally biased region" description="Polar residues" evidence="1">
    <location>
        <begin position="67"/>
        <end position="89"/>
    </location>
</feature>
<sequence length="89" mass="9827">MKNKLYRLAVMLVPILMVLTLPQSILAETIDTATLLPTANYRTHVQNIGWQDWKSAGQTSGTSGQSLRSENTKTTSPQRLPITITISSQ</sequence>
<reference evidence="2 3" key="1">
    <citation type="submission" date="2019-08" db="EMBL/GenBank/DDBJ databases">
        <title>Isolation and enrichment of carboxydotrophic bacteria from anaerobic sludge for the production of bio-based chemicals from syngas.</title>
        <authorList>
            <person name="Antares A.L."/>
            <person name="Moreira J."/>
            <person name="Diender M."/>
            <person name="Parshina S.N."/>
            <person name="Stams A.J.M."/>
            <person name="Alves M."/>
            <person name="Alves J.I."/>
            <person name="Sousa D.Z."/>
        </authorList>
    </citation>
    <scope>NUCLEOTIDE SEQUENCE [LARGE SCALE GENOMIC DNA]</scope>
    <source>
        <strain evidence="2 3">JM</strain>
    </source>
</reference>
<feature type="compositionally biased region" description="Low complexity" evidence="1">
    <location>
        <begin position="57"/>
        <end position="66"/>
    </location>
</feature>
<name>A0A5D0WW34_9FIRM</name>
<proteinExistence type="predicted"/>
<feature type="region of interest" description="Disordered" evidence="1">
    <location>
        <begin position="56"/>
        <end position="89"/>
    </location>
</feature>
<evidence type="ECO:0008006" key="4">
    <source>
        <dbReference type="Google" id="ProtNLM"/>
    </source>
</evidence>
<dbReference type="SMART" id="SM00728">
    <property type="entry name" value="ChW"/>
    <property type="match status" value="1"/>
</dbReference>